<dbReference type="Proteomes" id="UP001148312">
    <property type="component" value="Unassembled WGS sequence"/>
</dbReference>
<comment type="caution">
    <text evidence="1">The sequence shown here is derived from an EMBL/GenBank/DDBJ whole genome shotgun (WGS) entry which is preliminary data.</text>
</comment>
<gene>
    <name evidence="1" type="ORF">N7539_000109</name>
</gene>
<evidence type="ECO:0000313" key="1">
    <source>
        <dbReference type="EMBL" id="KAJ5494993.1"/>
    </source>
</evidence>
<dbReference type="AlphaFoldDB" id="A0A9X0C1V7"/>
<protein>
    <submittedName>
        <fullName evidence="1">Uncharacterized protein</fullName>
    </submittedName>
</protein>
<reference evidence="1" key="1">
    <citation type="submission" date="2022-12" db="EMBL/GenBank/DDBJ databases">
        <authorList>
            <person name="Petersen C."/>
        </authorList>
    </citation>
    <scope>NUCLEOTIDE SEQUENCE</scope>
    <source>
        <strain evidence="1">IBT 30728</strain>
    </source>
</reference>
<name>A0A9X0C1V7_9EURO</name>
<dbReference type="GeneID" id="81619962"/>
<proteinExistence type="predicted"/>
<dbReference type="EMBL" id="JAPWDQ010000001">
    <property type="protein sequence ID" value="KAJ5494993.1"/>
    <property type="molecule type" value="Genomic_DNA"/>
</dbReference>
<dbReference type="RefSeq" id="XP_056794006.1">
    <property type="nucleotide sequence ID" value="XM_056929713.1"/>
</dbReference>
<organism evidence="1 2">
    <name type="scientific">Penicillium diatomitis</name>
    <dbReference type="NCBI Taxonomy" id="2819901"/>
    <lineage>
        <taxon>Eukaryota</taxon>
        <taxon>Fungi</taxon>
        <taxon>Dikarya</taxon>
        <taxon>Ascomycota</taxon>
        <taxon>Pezizomycotina</taxon>
        <taxon>Eurotiomycetes</taxon>
        <taxon>Eurotiomycetidae</taxon>
        <taxon>Eurotiales</taxon>
        <taxon>Aspergillaceae</taxon>
        <taxon>Penicillium</taxon>
    </lineage>
</organism>
<sequence>MHATLAVVLAYDRYSNSSSESRRTLRSKTLFNMQLSRRTIRAHRKDTIWGTAAAPVVLTIATPEARAPAKTWPLSP</sequence>
<accession>A0A9X0C1V7</accession>
<keyword evidence="2" id="KW-1185">Reference proteome</keyword>
<reference evidence="1" key="2">
    <citation type="journal article" date="2023" name="IMA Fungus">
        <title>Comparative genomic study of the Penicillium genus elucidates a diverse pangenome and 15 lateral gene transfer events.</title>
        <authorList>
            <person name="Petersen C."/>
            <person name="Sorensen T."/>
            <person name="Nielsen M.R."/>
            <person name="Sondergaard T.E."/>
            <person name="Sorensen J.L."/>
            <person name="Fitzpatrick D.A."/>
            <person name="Frisvad J.C."/>
            <person name="Nielsen K.L."/>
        </authorList>
    </citation>
    <scope>NUCLEOTIDE SEQUENCE</scope>
    <source>
        <strain evidence="1">IBT 30728</strain>
    </source>
</reference>
<evidence type="ECO:0000313" key="2">
    <source>
        <dbReference type="Proteomes" id="UP001148312"/>
    </source>
</evidence>